<reference evidence="3" key="1">
    <citation type="journal article" date="2019" name="Int. J. Syst. Evol. Microbiol.">
        <title>The Global Catalogue of Microorganisms (GCM) 10K type strain sequencing project: providing services to taxonomists for standard genome sequencing and annotation.</title>
        <authorList>
            <consortium name="The Broad Institute Genomics Platform"/>
            <consortium name="The Broad Institute Genome Sequencing Center for Infectious Disease"/>
            <person name="Wu L."/>
            <person name="Ma J."/>
        </authorList>
    </citation>
    <scope>NUCLEOTIDE SEQUENCE [LARGE SCALE GENOMIC DNA]</scope>
    <source>
        <strain evidence="3">CGMCC 4.1648</strain>
    </source>
</reference>
<dbReference type="InterPro" id="IPR001387">
    <property type="entry name" value="Cro/C1-type_HTH"/>
</dbReference>
<feature type="domain" description="HTH cro/C1-type" evidence="1">
    <location>
        <begin position="135"/>
        <end position="177"/>
    </location>
</feature>
<gene>
    <name evidence="2" type="ORF">ACFPM3_30635</name>
</gene>
<accession>A0ABV9XQI0</accession>
<dbReference type="EMBL" id="JBHSJD010000025">
    <property type="protein sequence ID" value="MFC5026496.1"/>
    <property type="molecule type" value="Genomic_DNA"/>
</dbReference>
<dbReference type="SUPFAM" id="SSF47413">
    <property type="entry name" value="lambda repressor-like DNA-binding domains"/>
    <property type="match status" value="1"/>
</dbReference>
<dbReference type="CDD" id="cd00093">
    <property type="entry name" value="HTH_XRE"/>
    <property type="match status" value="1"/>
</dbReference>
<comment type="caution">
    <text evidence="2">The sequence shown here is derived from an EMBL/GenBank/DDBJ whole genome shotgun (WGS) entry which is preliminary data.</text>
</comment>
<evidence type="ECO:0000259" key="1">
    <source>
        <dbReference type="PROSITE" id="PS50943"/>
    </source>
</evidence>
<proteinExistence type="predicted"/>
<dbReference type="InterPro" id="IPR010982">
    <property type="entry name" value="Lambda_DNA-bd_dom_sf"/>
</dbReference>
<name>A0ABV9XQI0_9ACTN</name>
<keyword evidence="3" id="KW-1185">Reference proteome</keyword>
<dbReference type="PROSITE" id="PS50943">
    <property type="entry name" value="HTH_CROC1"/>
    <property type="match status" value="1"/>
</dbReference>
<evidence type="ECO:0000313" key="3">
    <source>
        <dbReference type="Proteomes" id="UP001595829"/>
    </source>
</evidence>
<organism evidence="2 3">
    <name type="scientific">Streptomyces coeruleoprunus</name>
    <dbReference type="NCBI Taxonomy" id="285563"/>
    <lineage>
        <taxon>Bacteria</taxon>
        <taxon>Bacillati</taxon>
        <taxon>Actinomycetota</taxon>
        <taxon>Actinomycetes</taxon>
        <taxon>Kitasatosporales</taxon>
        <taxon>Streptomycetaceae</taxon>
        <taxon>Streptomyces</taxon>
    </lineage>
</organism>
<sequence length="295" mass="31797">MTELLELEYAHDGLGALLSKARQISSELEHYAAAAVSDARSRGAGWDDVAQAACQSRSTVRSRWNDSAVTRLFINRLKDRENSLLARPAPFAARQELLADAQAGLGEKETQAARASQKIALALSFLHRHSGLHIKQVADRTGLSASYVSRILSGERMPTWTAVRLLAETYDAEPTDLRLLWEASHGLARTARPPLEDAVARLAGALRGMYLAAGCPTYEQVAEASAGVLEAGIVEGALTGRIVPCWETTSSLLTALNAQPGDLRGVWEDTNYSFLVCLMMSPHDAPPPLPAPADD</sequence>
<dbReference type="Gene3D" id="1.10.260.40">
    <property type="entry name" value="lambda repressor-like DNA-binding domains"/>
    <property type="match status" value="1"/>
</dbReference>
<dbReference type="SMART" id="SM00530">
    <property type="entry name" value="HTH_XRE"/>
    <property type="match status" value="1"/>
</dbReference>
<protein>
    <submittedName>
        <fullName evidence="2">Helix-turn-helix domain-containing protein</fullName>
    </submittedName>
</protein>
<dbReference type="RefSeq" id="WP_345685845.1">
    <property type="nucleotide sequence ID" value="NZ_BAABIT010000001.1"/>
</dbReference>
<dbReference type="Proteomes" id="UP001595829">
    <property type="component" value="Unassembled WGS sequence"/>
</dbReference>
<evidence type="ECO:0000313" key="2">
    <source>
        <dbReference type="EMBL" id="MFC5026496.1"/>
    </source>
</evidence>
<dbReference type="Pfam" id="PF13560">
    <property type="entry name" value="HTH_31"/>
    <property type="match status" value="1"/>
</dbReference>